<dbReference type="InterPro" id="IPR000653">
    <property type="entry name" value="DegT/StrS_aminotransferase"/>
</dbReference>
<proteinExistence type="inferred from homology"/>
<evidence type="ECO:0000256" key="1">
    <source>
        <dbReference type="ARBA" id="ARBA00001933"/>
    </source>
</evidence>
<reference evidence="5 6" key="1">
    <citation type="submission" date="2020-08" db="EMBL/GenBank/DDBJ databases">
        <title>Genomic Encyclopedia of Type Strains, Phase IV (KMG-IV): sequencing the most valuable type-strain genomes for metagenomic binning, comparative biology and taxonomic classification.</title>
        <authorList>
            <person name="Goeker M."/>
        </authorList>
    </citation>
    <scope>NUCLEOTIDE SEQUENCE [LARGE SCALE GENOMIC DNA]</scope>
    <source>
        <strain evidence="5 6">DSM 26385</strain>
    </source>
</reference>
<accession>A0A7W6P1N8</accession>
<dbReference type="PANTHER" id="PTHR30244">
    <property type="entry name" value="TRANSAMINASE"/>
    <property type="match status" value="1"/>
</dbReference>
<dbReference type="EMBL" id="JACIDU010000013">
    <property type="protein sequence ID" value="MBB4104584.1"/>
    <property type="molecule type" value="Genomic_DNA"/>
</dbReference>
<name>A0A7W6P1N8_9HYPH</name>
<dbReference type="PANTHER" id="PTHR30244:SF34">
    <property type="entry name" value="DTDP-4-AMINO-4,6-DIDEOXYGALACTOSE TRANSAMINASE"/>
    <property type="match status" value="1"/>
</dbReference>
<evidence type="ECO:0000256" key="2">
    <source>
        <dbReference type="ARBA" id="ARBA00022898"/>
    </source>
</evidence>
<dbReference type="CDD" id="cd00616">
    <property type="entry name" value="AHBA_syn"/>
    <property type="match status" value="1"/>
</dbReference>
<dbReference type="FunFam" id="3.40.640.10:FF:000079">
    <property type="entry name" value="LPS biosynthesis protein"/>
    <property type="match status" value="1"/>
</dbReference>
<evidence type="ECO:0000313" key="6">
    <source>
        <dbReference type="Proteomes" id="UP000584824"/>
    </source>
</evidence>
<evidence type="ECO:0000256" key="3">
    <source>
        <dbReference type="ARBA" id="ARBA00037999"/>
    </source>
</evidence>
<organism evidence="5 6">
    <name type="scientific">Allorhizobium borbori</name>
    <dbReference type="NCBI Taxonomy" id="485907"/>
    <lineage>
        <taxon>Bacteria</taxon>
        <taxon>Pseudomonadati</taxon>
        <taxon>Pseudomonadota</taxon>
        <taxon>Alphaproteobacteria</taxon>
        <taxon>Hyphomicrobiales</taxon>
        <taxon>Rhizobiaceae</taxon>
        <taxon>Rhizobium/Agrobacterium group</taxon>
        <taxon>Allorhizobium</taxon>
    </lineage>
</organism>
<dbReference type="AlphaFoldDB" id="A0A7W6P1N8"/>
<dbReference type="NCBIfam" id="NF011936">
    <property type="entry name" value="PRK15407.1"/>
    <property type="match status" value="1"/>
</dbReference>
<dbReference type="InterPro" id="IPR015421">
    <property type="entry name" value="PyrdxlP-dep_Trfase_major"/>
</dbReference>
<dbReference type="PIRSF" id="PIRSF000390">
    <property type="entry name" value="PLP_StrS"/>
    <property type="match status" value="1"/>
</dbReference>
<comment type="cofactor">
    <cofactor evidence="1">
        <name>pyridoxal 5'-phosphate</name>
        <dbReference type="ChEBI" id="CHEBI:597326"/>
    </cofactor>
</comment>
<dbReference type="Gene3D" id="3.40.640.10">
    <property type="entry name" value="Type I PLP-dependent aspartate aminotransferase-like (Major domain)"/>
    <property type="match status" value="1"/>
</dbReference>
<dbReference type="Pfam" id="PF01041">
    <property type="entry name" value="DegT_DnrJ_EryC1"/>
    <property type="match status" value="1"/>
</dbReference>
<comment type="similarity">
    <text evidence="3 4">Belongs to the DegT/DnrJ/EryC1 family.</text>
</comment>
<dbReference type="Proteomes" id="UP000584824">
    <property type="component" value="Unassembled WGS sequence"/>
</dbReference>
<dbReference type="RefSeq" id="WP_237358946.1">
    <property type="nucleotide sequence ID" value="NZ_JACIDU010000013.1"/>
</dbReference>
<gene>
    <name evidence="5" type="ORF">GGQ66_003162</name>
</gene>
<comment type="caution">
    <text evidence="5">The sequence shown here is derived from an EMBL/GenBank/DDBJ whole genome shotgun (WGS) entry which is preliminary data.</text>
</comment>
<dbReference type="InterPro" id="IPR015424">
    <property type="entry name" value="PyrdxlP-dep_Trfase"/>
</dbReference>
<sequence>MSFMTIEADPVETFLKEADPARLRDAILAMTRRYAEVAHAPAAFVPDESVIPPSGKVYGASEMELLVDSALDFWLTTGRFNREFEKKLSKFLGVHHVLTVNSGSSANLVALSSLTSPTLGPRALKPGDEVISVAAGFPTTINPLLQYGLVPVFLDIDIPTYNIKAEDIEAAITPKTRAIMLAHTLGNAFNLKEVMRVAKAHDLWVVEDCCDALGTTYDGKLVGSFGDISTLSFYPAHHITMGEGGAVFTRNSFLRRVAESMRDWGRDCWCDPGQDNTCRKRYKWKLGDLPEGYDHKYIYSHAGYNLKITDMQAAVGVAQLDRVEGFIAARKHNFAALTERLSRFEDRMILPRATPGSDPSWFGFPITLREGLPFSREDLLAELNGHKIGTRLLFGGNIIRQPYMKNYNYRVAGDLTNSDIVTERTFWIGLYPGLNEGHFDFVADRFAAFFAKF</sequence>
<dbReference type="GO" id="GO:0008483">
    <property type="term" value="F:transaminase activity"/>
    <property type="evidence" value="ECO:0007669"/>
    <property type="project" value="TreeGrafter"/>
</dbReference>
<keyword evidence="2 4" id="KW-0663">Pyridoxal phosphate</keyword>
<keyword evidence="6" id="KW-1185">Reference proteome</keyword>
<protein>
    <submittedName>
        <fullName evidence="5">CDP-6-deoxy-D-xylo-4-hexulose-3-dehydrase</fullName>
    </submittedName>
</protein>
<evidence type="ECO:0000313" key="5">
    <source>
        <dbReference type="EMBL" id="MBB4104584.1"/>
    </source>
</evidence>
<dbReference type="InterPro" id="IPR015422">
    <property type="entry name" value="PyrdxlP-dep_Trfase_small"/>
</dbReference>
<dbReference type="Gene3D" id="3.90.1150.10">
    <property type="entry name" value="Aspartate Aminotransferase, domain 1"/>
    <property type="match status" value="1"/>
</dbReference>
<dbReference type="SUPFAM" id="SSF53383">
    <property type="entry name" value="PLP-dependent transferases"/>
    <property type="match status" value="1"/>
</dbReference>
<dbReference type="GO" id="GO:0000271">
    <property type="term" value="P:polysaccharide biosynthetic process"/>
    <property type="evidence" value="ECO:0007669"/>
    <property type="project" value="TreeGrafter"/>
</dbReference>
<dbReference type="GO" id="GO:0030170">
    <property type="term" value="F:pyridoxal phosphate binding"/>
    <property type="evidence" value="ECO:0007669"/>
    <property type="project" value="TreeGrafter"/>
</dbReference>
<evidence type="ECO:0000256" key="4">
    <source>
        <dbReference type="RuleBase" id="RU004508"/>
    </source>
</evidence>